<comment type="similarity">
    <text evidence="2">Belongs to the 'phage' integrase family.</text>
</comment>
<comment type="function">
    <text evidence="1">Site-specific tyrosine recombinase, which acts by catalyzing the cutting and rejoining of the recombining DNA molecules.</text>
</comment>
<dbReference type="InterPro" id="IPR010998">
    <property type="entry name" value="Integrase_recombinase_N"/>
</dbReference>
<dbReference type="InterPro" id="IPR011010">
    <property type="entry name" value="DNA_brk_join_enz"/>
</dbReference>
<feature type="domain" description="Tyr recombinase" evidence="6">
    <location>
        <begin position="172"/>
        <end position="365"/>
    </location>
</feature>
<evidence type="ECO:0000256" key="5">
    <source>
        <dbReference type="ARBA" id="ARBA00023172"/>
    </source>
</evidence>
<dbReference type="PANTHER" id="PTHR30349:SF41">
    <property type="entry name" value="INTEGRASE_RECOMBINASE PROTEIN MJ0367-RELATED"/>
    <property type="match status" value="1"/>
</dbReference>
<dbReference type="RefSeq" id="WP_238317685.1">
    <property type="nucleotide sequence ID" value="NZ_BQKV01000098.1"/>
</dbReference>
<dbReference type="PANTHER" id="PTHR30349">
    <property type="entry name" value="PHAGE INTEGRASE-RELATED"/>
    <property type="match status" value="1"/>
</dbReference>
<dbReference type="GO" id="GO:0006310">
    <property type="term" value="P:DNA recombination"/>
    <property type="evidence" value="ECO:0007669"/>
    <property type="project" value="UniProtKB-KW"/>
</dbReference>
<reference evidence="7" key="1">
    <citation type="journal article" date="2022" name="Int. J. Syst. Evol. Microbiol.">
        <title>Genome-based, phenotypic and chemotaxonomic classification of Faecalibacterium strains: proposal of three novel species Faecalibacterium duncaniae sp. nov., Faecalibacterium hattorii sp. nov. and Faecalibacterium gallinarum sp. nov. .</title>
        <authorList>
            <person name="Sakamoto M."/>
            <person name="Sakurai N."/>
            <person name="Tanno H."/>
            <person name="Iino T."/>
            <person name="Ohkuma M."/>
            <person name="Endo A."/>
        </authorList>
    </citation>
    <scope>NUCLEOTIDE SEQUENCE</scope>
    <source>
        <strain evidence="7">JCM 17207</strain>
    </source>
</reference>
<evidence type="ECO:0000259" key="6">
    <source>
        <dbReference type="PROSITE" id="PS51898"/>
    </source>
</evidence>
<dbReference type="PROSITE" id="PS51898">
    <property type="entry name" value="TYR_RECOMBINASE"/>
    <property type="match status" value="1"/>
</dbReference>
<keyword evidence="5" id="KW-0233">DNA recombination</keyword>
<dbReference type="GO" id="GO:0003677">
    <property type="term" value="F:DNA binding"/>
    <property type="evidence" value="ECO:0007669"/>
    <property type="project" value="UniProtKB-KW"/>
</dbReference>
<dbReference type="Gene3D" id="1.10.443.10">
    <property type="entry name" value="Intergrase catalytic core"/>
    <property type="match status" value="1"/>
</dbReference>
<evidence type="ECO:0000313" key="7">
    <source>
        <dbReference type="EMBL" id="GJN65468.1"/>
    </source>
</evidence>
<protein>
    <submittedName>
        <fullName evidence="7">Site-specific integrase</fullName>
    </submittedName>
</protein>
<organism evidence="7 8">
    <name type="scientific">Faecalibacterium gallinarum</name>
    <dbReference type="NCBI Taxonomy" id="2903556"/>
    <lineage>
        <taxon>Bacteria</taxon>
        <taxon>Bacillati</taxon>
        <taxon>Bacillota</taxon>
        <taxon>Clostridia</taxon>
        <taxon>Eubacteriales</taxon>
        <taxon>Oscillospiraceae</taxon>
        <taxon>Faecalibacterium</taxon>
    </lineage>
</organism>
<evidence type="ECO:0000313" key="8">
    <source>
        <dbReference type="Proteomes" id="UP001055185"/>
    </source>
</evidence>
<proteinExistence type="inferred from homology"/>
<keyword evidence="8" id="KW-1185">Reference proteome</keyword>
<comment type="caution">
    <text evidence="7">The sequence shown here is derived from an EMBL/GenBank/DDBJ whole genome shotgun (WGS) entry which is preliminary data.</text>
</comment>
<dbReference type="InterPro" id="IPR002104">
    <property type="entry name" value="Integrase_catalytic"/>
</dbReference>
<dbReference type="Proteomes" id="UP001055185">
    <property type="component" value="Unassembled WGS sequence"/>
</dbReference>
<sequence>MARHGENIRKRKDGRWEGRYIKGKDSDGKTHWGYLYGRDYAQVKQALIQKKAESSYYLLNGRDPTFSMLACHWLRSMEQGVKPSTAAHYRYTLERYLLPVLGRYRVSELDEDTLEQGLLAVFRPEDRSHRPLGAAMARECLVLTRRICKYGAHLRYMRPVEIVVRLPRPIPRATQPLNQKEQTRLEASILARPTARGLGLLLCMQLGLRIGEVCGLQWRDIDLKAGVLSVRRTVQRICCGGGKTQVILQSPKTPSSRREIPLPRPLLESLNALAKTQGGSGWFLSGRAEKPVEPRSYRKSIKALLKKAKVRLVHPHMLRHTFATFCVQKGCDLKTLSELMGHADASITLRKYVHTTLERKRKELNRIYPAMRVKTVQLE</sequence>
<evidence type="ECO:0000256" key="4">
    <source>
        <dbReference type="ARBA" id="ARBA00023125"/>
    </source>
</evidence>
<dbReference type="Pfam" id="PF00589">
    <property type="entry name" value="Phage_integrase"/>
    <property type="match status" value="1"/>
</dbReference>
<keyword evidence="3" id="KW-0229">DNA integration</keyword>
<gene>
    <name evidence="7" type="ORF">JCM17207_20930</name>
</gene>
<dbReference type="GO" id="GO:0015074">
    <property type="term" value="P:DNA integration"/>
    <property type="evidence" value="ECO:0007669"/>
    <property type="project" value="UniProtKB-KW"/>
</dbReference>
<keyword evidence="4" id="KW-0238">DNA-binding</keyword>
<dbReference type="Pfam" id="PF14659">
    <property type="entry name" value="Phage_int_SAM_3"/>
    <property type="match status" value="1"/>
</dbReference>
<evidence type="ECO:0000256" key="1">
    <source>
        <dbReference type="ARBA" id="ARBA00003283"/>
    </source>
</evidence>
<dbReference type="InterPro" id="IPR013762">
    <property type="entry name" value="Integrase-like_cat_sf"/>
</dbReference>
<dbReference type="InterPro" id="IPR050090">
    <property type="entry name" value="Tyrosine_recombinase_XerCD"/>
</dbReference>
<dbReference type="Gene3D" id="1.10.150.130">
    <property type="match status" value="1"/>
</dbReference>
<dbReference type="AlphaFoldDB" id="A0AA37J0E5"/>
<dbReference type="SUPFAM" id="SSF56349">
    <property type="entry name" value="DNA breaking-rejoining enzymes"/>
    <property type="match status" value="1"/>
</dbReference>
<dbReference type="InterPro" id="IPR004107">
    <property type="entry name" value="Integrase_SAM-like_N"/>
</dbReference>
<dbReference type="CDD" id="cd01189">
    <property type="entry name" value="INT_ICEBs1_C_like"/>
    <property type="match status" value="1"/>
</dbReference>
<name>A0AA37J0E5_9FIRM</name>
<dbReference type="EMBL" id="BQKV01000098">
    <property type="protein sequence ID" value="GJN65468.1"/>
    <property type="molecule type" value="Genomic_DNA"/>
</dbReference>
<accession>A0AA37J0E5</accession>
<evidence type="ECO:0000256" key="2">
    <source>
        <dbReference type="ARBA" id="ARBA00008857"/>
    </source>
</evidence>
<evidence type="ECO:0000256" key="3">
    <source>
        <dbReference type="ARBA" id="ARBA00022908"/>
    </source>
</evidence>